<dbReference type="GO" id="GO:0006099">
    <property type="term" value="P:tricarboxylic acid cycle"/>
    <property type="evidence" value="ECO:0007669"/>
    <property type="project" value="UniProtKB-UniRule"/>
</dbReference>
<feature type="domain" description="Isocitrate dehydrogenase kinase/phosphatase (AceK) regulatory" evidence="13">
    <location>
        <begin position="27"/>
        <end position="346"/>
    </location>
</feature>
<feature type="active site" evidence="11">
    <location>
        <position position="407"/>
    </location>
</feature>
<evidence type="ECO:0000256" key="2">
    <source>
        <dbReference type="ARBA" id="ARBA00022490"/>
    </source>
</evidence>
<sequence>MKTIPFASDHSVIEPVLRPTPSAEHVAQLILQGFNRHYALFRYSAQRAKVLFESGNWDGIQRLSRERIEYYDMRVRECAAILRPTLKNTTLTPSADDSQLSPEQQQFWQQVKTKFAHALAGHKQPECAETFFNSVSCRVLARTYFNNDFLFVRPAIATGYIDSDLPSYRSYYPLESGLISTLTSVIADFGLAAPFADLPSDVRLLARRVVQELRKRLPKDPGFRIGPDCQVQVLNTLFFRNKGAYIVGRFINHSTIHPFSIPLTHTPSNHIEIDALLDNIDDISTLFSFTRAYFLVDMDVPSAYVQFLQSLLPRKSAAEFYNAIGLQKQGKNLFYRDFLHHLGHSSDQFEMAPGIEGMVMTVFALPSYPYVFKMIRDHIRKKGMDHATVKSRYLLVKKHDRAGRMADTWEYSQVALPKRRFSPQLLQELRTEVGSQIEETGDLIILRHVYIERRMLPLNIYLSRASEHNLEAAIKQYGDAIKELAANNIFPGDMLYKNFGLTRLGRLVFYDYDEIQTMAEMNFRVIPPAPNEEAEMASEPWYPIAANDVFPEEFRWFLLGDTRIRTAFMKHHADLLSADWWNQCKQRVIQGRLENIYPYDLTKRLPHRRVDQSLTDLPH</sequence>
<dbReference type="PANTHER" id="PTHR39559:SF1">
    <property type="entry name" value="ISOCITRATE DEHYDROGENASE KINASE_PHOSPHATASE"/>
    <property type="match status" value="1"/>
</dbReference>
<dbReference type="GO" id="GO:0005737">
    <property type="term" value="C:cytoplasm"/>
    <property type="evidence" value="ECO:0007669"/>
    <property type="project" value="UniProtKB-SubCell"/>
</dbReference>
<evidence type="ECO:0000256" key="8">
    <source>
        <dbReference type="ARBA" id="ARBA00022801"/>
    </source>
</evidence>
<dbReference type="RefSeq" id="WP_276830589.1">
    <property type="nucleotide sequence ID" value="NZ_DYTQ01000059.1"/>
</dbReference>
<dbReference type="PANTHER" id="PTHR39559">
    <property type="match status" value="1"/>
</dbReference>
<evidence type="ECO:0000256" key="5">
    <source>
        <dbReference type="ARBA" id="ARBA00022679"/>
    </source>
</evidence>
<dbReference type="EC" id="3.1.3.-" evidence="11"/>
<reference evidence="14" key="1">
    <citation type="journal article" date="2021" name="PeerJ">
        <title>Extensive microbial diversity within the chicken gut microbiome revealed by metagenomics and culture.</title>
        <authorList>
            <person name="Gilroy R."/>
            <person name="Ravi A."/>
            <person name="Getino M."/>
            <person name="Pursley I."/>
            <person name="Horton D.L."/>
            <person name="Alikhan N.F."/>
            <person name="Baker D."/>
            <person name="Gharbi K."/>
            <person name="Hall N."/>
            <person name="Watson M."/>
            <person name="Adriaenssens E.M."/>
            <person name="Foster-Nyarko E."/>
            <person name="Jarju S."/>
            <person name="Secka A."/>
            <person name="Antonio M."/>
            <person name="Oren A."/>
            <person name="Chaudhuri R.R."/>
            <person name="La Ragione R."/>
            <person name="Hildebrand F."/>
            <person name="Pallen M.J."/>
        </authorList>
    </citation>
    <scope>NUCLEOTIDE SEQUENCE</scope>
    <source>
        <strain evidence="14">CHK175-13533</strain>
    </source>
</reference>
<dbReference type="GO" id="GO:0008772">
    <property type="term" value="F:[isocitrate dehydrogenase (NADP+)] kinase activity"/>
    <property type="evidence" value="ECO:0007669"/>
    <property type="project" value="UniProtKB-UniRule"/>
</dbReference>
<evidence type="ECO:0000256" key="3">
    <source>
        <dbReference type="ARBA" id="ARBA00022527"/>
    </source>
</evidence>
<evidence type="ECO:0000256" key="7">
    <source>
        <dbReference type="ARBA" id="ARBA00022777"/>
    </source>
</evidence>
<feature type="binding site" evidence="11">
    <location>
        <begin position="352"/>
        <end position="358"/>
    </location>
    <ligand>
        <name>ATP</name>
        <dbReference type="ChEBI" id="CHEBI:30616"/>
    </ligand>
</feature>
<organism evidence="14 15">
    <name type="scientific">Paenalcaligenes hominis</name>
    <dbReference type="NCBI Taxonomy" id="643674"/>
    <lineage>
        <taxon>Bacteria</taxon>
        <taxon>Pseudomonadati</taxon>
        <taxon>Pseudomonadota</taxon>
        <taxon>Betaproteobacteria</taxon>
        <taxon>Burkholderiales</taxon>
        <taxon>Alcaligenaceae</taxon>
        <taxon>Paenalcaligenes</taxon>
    </lineage>
</organism>
<comment type="function">
    <text evidence="11">Bifunctional enzyme which can phosphorylate or dephosphorylate isocitrate dehydrogenase (IDH) on a specific serine residue. This is a regulatory mechanism which enables bacteria to bypass the Krebs cycle via the glyoxylate shunt in response to the source of carbon. When bacteria are grown on glucose, IDH is fully active and unphosphorylated, but when grown on acetate or ethanol, the activity of IDH declines drastically concomitant with its phosphorylation.</text>
</comment>
<feature type="domain" description="Isocitrate dehydrogenase kinase/phosphatase (AceK) kinase" evidence="12">
    <location>
        <begin position="347"/>
        <end position="600"/>
    </location>
</feature>
<accession>A0A9D2VFE5</accession>
<dbReference type="GO" id="GO:0006097">
    <property type="term" value="P:glyoxylate cycle"/>
    <property type="evidence" value="ECO:0007669"/>
    <property type="project" value="UniProtKB-UniRule"/>
</dbReference>
<evidence type="ECO:0000256" key="4">
    <source>
        <dbReference type="ARBA" id="ARBA00022532"/>
    </source>
</evidence>
<keyword evidence="5 11" id="KW-0808">Transferase</keyword>
<dbReference type="Pfam" id="PF20423">
    <property type="entry name" value="AceK_regulatory"/>
    <property type="match status" value="1"/>
</dbReference>
<keyword evidence="6 11" id="KW-0547">Nucleotide-binding</keyword>
<dbReference type="EC" id="2.7.11.5" evidence="11"/>
<dbReference type="Pfam" id="PF06315">
    <property type="entry name" value="AceK_kinase"/>
    <property type="match status" value="1"/>
</dbReference>
<dbReference type="NCBIfam" id="NF002804">
    <property type="entry name" value="PRK02946.1"/>
    <property type="match status" value="1"/>
</dbReference>
<keyword evidence="9 11" id="KW-0067">ATP-binding</keyword>
<keyword evidence="2 11" id="KW-0963">Cytoplasm</keyword>
<dbReference type="GO" id="GO:0004674">
    <property type="term" value="F:protein serine/threonine kinase activity"/>
    <property type="evidence" value="ECO:0007669"/>
    <property type="project" value="UniProtKB-KW"/>
</dbReference>
<dbReference type="AlphaFoldDB" id="A0A9D2VFE5"/>
<evidence type="ECO:0000313" key="15">
    <source>
        <dbReference type="Proteomes" id="UP000700248"/>
    </source>
</evidence>
<proteinExistence type="inferred from homology"/>
<dbReference type="HAMAP" id="MF_00747">
    <property type="entry name" value="AceK"/>
    <property type="match status" value="1"/>
</dbReference>
<dbReference type="GO" id="GO:0006006">
    <property type="term" value="P:glucose metabolic process"/>
    <property type="evidence" value="ECO:0007669"/>
    <property type="project" value="InterPro"/>
</dbReference>
<evidence type="ECO:0000313" key="14">
    <source>
        <dbReference type="EMBL" id="HJH23905.1"/>
    </source>
</evidence>
<evidence type="ECO:0000256" key="11">
    <source>
        <dbReference type="HAMAP-Rule" id="MF_00747"/>
    </source>
</evidence>
<dbReference type="InterPro" id="IPR010452">
    <property type="entry name" value="Isocitrate_DH_AceK"/>
</dbReference>
<evidence type="ECO:0000256" key="9">
    <source>
        <dbReference type="ARBA" id="ARBA00022840"/>
    </source>
</evidence>
<dbReference type="PIRSF" id="PIRSF000719">
    <property type="entry name" value="AceK"/>
    <property type="match status" value="1"/>
</dbReference>
<evidence type="ECO:0000256" key="6">
    <source>
        <dbReference type="ARBA" id="ARBA00022741"/>
    </source>
</evidence>
<gene>
    <name evidence="11 14" type="primary">aceK</name>
    <name evidence="14" type="ORF">K8U84_05050</name>
</gene>
<comment type="catalytic activity">
    <reaction evidence="11">
        <text>L-seryl-[isocitrate dehydrogenase] + ATP = O-phospho-L-seryl-[isocitrate dehydrogenase] + ADP + H(+)</text>
        <dbReference type="Rhea" id="RHEA:43540"/>
        <dbReference type="Rhea" id="RHEA-COMP:10605"/>
        <dbReference type="Rhea" id="RHEA-COMP:10606"/>
        <dbReference type="ChEBI" id="CHEBI:15378"/>
        <dbReference type="ChEBI" id="CHEBI:29999"/>
        <dbReference type="ChEBI" id="CHEBI:30616"/>
        <dbReference type="ChEBI" id="CHEBI:83421"/>
        <dbReference type="ChEBI" id="CHEBI:456216"/>
        <dbReference type="EC" id="2.7.11.5"/>
    </reaction>
</comment>
<evidence type="ECO:0000256" key="10">
    <source>
        <dbReference type="ARBA" id="ARBA00022912"/>
    </source>
</evidence>
<dbReference type="EMBL" id="DYTQ01000059">
    <property type="protein sequence ID" value="HJH23905.1"/>
    <property type="molecule type" value="Genomic_DNA"/>
</dbReference>
<comment type="subcellular location">
    <subcellularLocation>
        <location evidence="11">Cytoplasm</location>
    </subcellularLocation>
</comment>
<keyword evidence="7 11" id="KW-0418">Kinase</keyword>
<feature type="binding site" evidence="11">
    <location>
        <position position="373"/>
    </location>
    <ligand>
        <name>ATP</name>
        <dbReference type="ChEBI" id="CHEBI:30616"/>
    </ligand>
</feature>
<keyword evidence="3 11" id="KW-0723">Serine/threonine-protein kinase</keyword>
<keyword evidence="1 11" id="KW-0329">Glyoxylate bypass</keyword>
<comment type="similarity">
    <text evidence="11">Belongs to the AceK family.</text>
</comment>
<keyword evidence="8 11" id="KW-0378">Hydrolase</keyword>
<name>A0A9D2VFE5_9BURK</name>
<dbReference type="InterPro" id="IPR046855">
    <property type="entry name" value="AceK_kinase"/>
</dbReference>
<evidence type="ECO:0000256" key="1">
    <source>
        <dbReference type="ARBA" id="ARBA00022435"/>
    </source>
</evidence>
<dbReference type="GO" id="GO:0005524">
    <property type="term" value="F:ATP binding"/>
    <property type="evidence" value="ECO:0007669"/>
    <property type="project" value="UniProtKB-UniRule"/>
</dbReference>
<dbReference type="Proteomes" id="UP000700248">
    <property type="component" value="Unassembled WGS sequence"/>
</dbReference>
<keyword evidence="4 11" id="KW-0816">Tricarboxylic acid cycle</keyword>
<evidence type="ECO:0000259" key="12">
    <source>
        <dbReference type="Pfam" id="PF06315"/>
    </source>
</evidence>
<dbReference type="GO" id="GO:0016208">
    <property type="term" value="F:AMP binding"/>
    <property type="evidence" value="ECO:0007669"/>
    <property type="project" value="TreeGrafter"/>
</dbReference>
<dbReference type="GO" id="GO:0004721">
    <property type="term" value="F:phosphoprotein phosphatase activity"/>
    <property type="evidence" value="ECO:0007669"/>
    <property type="project" value="UniProtKB-KW"/>
</dbReference>
<dbReference type="InterPro" id="IPR046854">
    <property type="entry name" value="AceK_regulatory"/>
</dbReference>
<keyword evidence="10 11" id="KW-0904">Protein phosphatase</keyword>
<comment type="caution">
    <text evidence="14">The sequence shown here is derived from an EMBL/GenBank/DDBJ whole genome shotgun (WGS) entry which is preliminary data.</text>
</comment>
<evidence type="ECO:0000259" key="13">
    <source>
        <dbReference type="Pfam" id="PF20423"/>
    </source>
</evidence>
<protein>
    <recommendedName>
        <fullName evidence="11">Isocitrate dehydrogenase kinase/phosphatase</fullName>
        <shortName evidence="11">IDH kinase/phosphatase</shortName>
        <shortName evidence="11">IDHK/P</shortName>
        <ecNumber evidence="11">2.7.11.5</ecNumber>
        <ecNumber evidence="11">3.1.3.-</ecNumber>
    </recommendedName>
</protein>
<reference evidence="14" key="2">
    <citation type="submission" date="2021-09" db="EMBL/GenBank/DDBJ databases">
        <authorList>
            <person name="Gilroy R."/>
        </authorList>
    </citation>
    <scope>NUCLEOTIDE SEQUENCE</scope>
    <source>
        <strain evidence="14">CHK175-13533</strain>
    </source>
</reference>